<comment type="subcellular location">
    <subcellularLocation>
        <location evidence="11">Cytoplasm</location>
    </subcellularLocation>
</comment>
<dbReference type="InterPro" id="IPR047001">
    <property type="entry name" value="MnmG_C_subdom"/>
</dbReference>
<feature type="binding site" evidence="11">
    <location>
        <begin position="14"/>
        <end position="19"/>
    </location>
    <ligand>
        <name>FAD</name>
        <dbReference type="ChEBI" id="CHEBI:57692"/>
    </ligand>
</feature>
<keyword evidence="5 11" id="KW-0285">Flavoprotein</keyword>
<evidence type="ECO:0000256" key="4">
    <source>
        <dbReference type="ARBA" id="ARBA00020461"/>
    </source>
</evidence>
<evidence type="ECO:0000313" key="14">
    <source>
        <dbReference type="Proteomes" id="UP000722121"/>
    </source>
</evidence>
<dbReference type="EMBL" id="JAFITR010000018">
    <property type="protein sequence ID" value="MBN4066717.1"/>
    <property type="molecule type" value="Genomic_DNA"/>
</dbReference>
<evidence type="ECO:0000256" key="10">
    <source>
        <dbReference type="ARBA" id="ARBA00031800"/>
    </source>
</evidence>
<evidence type="ECO:0000313" key="13">
    <source>
        <dbReference type="EMBL" id="MBN4066717.1"/>
    </source>
</evidence>
<gene>
    <name evidence="11 13" type="primary">mnmG</name>
    <name evidence="11" type="synonym">gidA</name>
    <name evidence="13" type="ORF">JYU14_01380</name>
</gene>
<reference evidence="13 14" key="1">
    <citation type="submission" date="2021-02" db="EMBL/GenBank/DDBJ databases">
        <title>Activity-based single-cell genomes from oceanic crustal fluid captures similar information to metagenomic and metatranscriptomic surveys with orders of magnitude less sampling.</title>
        <authorList>
            <person name="D'Angelo T.S."/>
            <person name="Orcutt B.N."/>
        </authorList>
    </citation>
    <scope>NUCLEOTIDE SEQUENCE [LARGE SCALE GENOMIC DNA]</scope>
    <source>
        <strain evidence="13">AH-315-G07</strain>
    </source>
</reference>
<dbReference type="SUPFAM" id="SSF51905">
    <property type="entry name" value="FAD/NAD(P)-binding domain"/>
    <property type="match status" value="1"/>
</dbReference>
<dbReference type="PANTHER" id="PTHR11806">
    <property type="entry name" value="GLUCOSE INHIBITED DIVISION PROTEIN A"/>
    <property type="match status" value="1"/>
</dbReference>
<dbReference type="Pfam" id="PF21680">
    <property type="entry name" value="GIDA_C_1st"/>
    <property type="match status" value="1"/>
</dbReference>
<evidence type="ECO:0000256" key="2">
    <source>
        <dbReference type="ARBA" id="ARBA00003717"/>
    </source>
</evidence>
<dbReference type="SMART" id="SM01228">
    <property type="entry name" value="GIDA_assoc_3"/>
    <property type="match status" value="1"/>
</dbReference>
<dbReference type="HAMAP" id="MF_00129">
    <property type="entry name" value="MnmG_GidA"/>
    <property type="match status" value="1"/>
</dbReference>
<feature type="domain" description="tRNA uridine 5-carboxymethylaminomethyl modification enzyme C-terminal subdomain" evidence="12">
    <location>
        <begin position="533"/>
        <end position="604"/>
    </location>
</feature>
<evidence type="ECO:0000256" key="5">
    <source>
        <dbReference type="ARBA" id="ARBA00022630"/>
    </source>
</evidence>
<dbReference type="Pfam" id="PF01134">
    <property type="entry name" value="GIDA"/>
    <property type="match status" value="1"/>
</dbReference>
<dbReference type="InterPro" id="IPR049312">
    <property type="entry name" value="GIDA_C_N"/>
</dbReference>
<proteinExistence type="inferred from homology"/>
<dbReference type="InterPro" id="IPR002218">
    <property type="entry name" value="MnmG-rel"/>
</dbReference>
<keyword evidence="8 11" id="KW-0520">NAD</keyword>
<evidence type="ECO:0000256" key="6">
    <source>
        <dbReference type="ARBA" id="ARBA00022694"/>
    </source>
</evidence>
<keyword evidence="6 11" id="KW-0819">tRNA processing</keyword>
<dbReference type="InterPro" id="IPR036188">
    <property type="entry name" value="FAD/NAD-bd_sf"/>
</dbReference>
<name>A0ABS3ARI6_9BACT</name>
<evidence type="ECO:0000256" key="9">
    <source>
        <dbReference type="ARBA" id="ARBA00025948"/>
    </source>
</evidence>
<keyword evidence="7 11" id="KW-0274">FAD</keyword>
<dbReference type="Gene3D" id="1.10.10.1800">
    <property type="entry name" value="tRNA uridine 5-carboxymethylaminomethyl modification enzyme MnmG/GidA"/>
    <property type="match status" value="1"/>
</dbReference>
<dbReference type="Proteomes" id="UP000722121">
    <property type="component" value="Unassembled WGS sequence"/>
</dbReference>
<dbReference type="Gene3D" id="1.10.150.570">
    <property type="entry name" value="GidA associated domain, C-terminal subdomain"/>
    <property type="match status" value="1"/>
</dbReference>
<comment type="cofactor">
    <cofactor evidence="1 11">
        <name>FAD</name>
        <dbReference type="ChEBI" id="CHEBI:57692"/>
    </cofactor>
</comment>
<dbReference type="Gene3D" id="3.50.50.60">
    <property type="entry name" value="FAD/NAD(P)-binding domain"/>
    <property type="match status" value="2"/>
</dbReference>
<evidence type="ECO:0000256" key="11">
    <source>
        <dbReference type="HAMAP-Rule" id="MF_00129"/>
    </source>
</evidence>
<comment type="caution">
    <text evidence="13">The sequence shown here is derived from an EMBL/GenBank/DDBJ whole genome shotgun (WGS) entry which is preliminary data.</text>
</comment>
<dbReference type="NCBIfam" id="TIGR00136">
    <property type="entry name" value="mnmG_gidA"/>
    <property type="match status" value="1"/>
</dbReference>
<comment type="function">
    <text evidence="2 11">NAD-binding protein involved in the addition of a carboxymethylaminomethyl (cmnm) group at the wobble position (U34) of certain tRNAs, forming tRNA-cmnm(5)s(2)U34.</text>
</comment>
<feature type="binding site" evidence="11">
    <location>
        <begin position="274"/>
        <end position="288"/>
    </location>
    <ligand>
        <name>NAD(+)</name>
        <dbReference type="ChEBI" id="CHEBI:57540"/>
    </ligand>
</feature>
<dbReference type="InterPro" id="IPR044920">
    <property type="entry name" value="MnmG_C_subdom_sf"/>
</dbReference>
<evidence type="ECO:0000256" key="7">
    <source>
        <dbReference type="ARBA" id="ARBA00022827"/>
    </source>
</evidence>
<keyword evidence="14" id="KW-1185">Reference proteome</keyword>
<keyword evidence="11" id="KW-0963">Cytoplasm</keyword>
<evidence type="ECO:0000256" key="1">
    <source>
        <dbReference type="ARBA" id="ARBA00001974"/>
    </source>
</evidence>
<evidence type="ECO:0000256" key="8">
    <source>
        <dbReference type="ARBA" id="ARBA00023027"/>
    </source>
</evidence>
<organism evidence="13 14">
    <name type="scientific">Simkania negevensis</name>
    <dbReference type="NCBI Taxonomy" id="83561"/>
    <lineage>
        <taxon>Bacteria</taxon>
        <taxon>Pseudomonadati</taxon>
        <taxon>Chlamydiota</taxon>
        <taxon>Chlamydiia</taxon>
        <taxon>Parachlamydiales</taxon>
        <taxon>Simkaniaceae</taxon>
        <taxon>Simkania</taxon>
    </lineage>
</organism>
<dbReference type="Pfam" id="PF13932">
    <property type="entry name" value="SAM_GIDA_C"/>
    <property type="match status" value="1"/>
</dbReference>
<comment type="caution">
    <text evidence="11">Lacks conserved residue(s) required for the propagation of feature annotation.</text>
</comment>
<evidence type="ECO:0000259" key="12">
    <source>
        <dbReference type="SMART" id="SM01228"/>
    </source>
</evidence>
<dbReference type="PROSITE" id="PS01281">
    <property type="entry name" value="GIDA_2"/>
    <property type="match status" value="1"/>
</dbReference>
<dbReference type="PANTHER" id="PTHR11806:SF0">
    <property type="entry name" value="PROTEIN MTO1 HOMOLOG, MITOCHONDRIAL"/>
    <property type="match status" value="1"/>
</dbReference>
<comment type="similarity">
    <text evidence="3 11">Belongs to the MnmG family.</text>
</comment>
<dbReference type="InterPro" id="IPR026904">
    <property type="entry name" value="MnmG_C"/>
</dbReference>
<dbReference type="InterPro" id="IPR040131">
    <property type="entry name" value="MnmG_N"/>
</dbReference>
<protein>
    <recommendedName>
        <fullName evidence="4 11">tRNA uridine 5-carboxymethylaminomethyl modification enzyme MnmG</fullName>
    </recommendedName>
    <alternativeName>
        <fullName evidence="10 11">Glucose-inhibited division protein A</fullName>
    </alternativeName>
</protein>
<dbReference type="InterPro" id="IPR004416">
    <property type="entry name" value="MnmG"/>
</dbReference>
<evidence type="ECO:0000256" key="3">
    <source>
        <dbReference type="ARBA" id="ARBA00007653"/>
    </source>
</evidence>
<comment type="subunit">
    <text evidence="9 11">Homodimer. Heterotetramer of two MnmE and two MnmG subunits.</text>
</comment>
<accession>A0ABS3ARI6</accession>
<dbReference type="PROSITE" id="PS01280">
    <property type="entry name" value="GIDA_1"/>
    <property type="match status" value="1"/>
</dbReference>
<sequence length="622" mass="68830">MWIYPVEYDVIVVGAGHAGCEAAHAAAVMGANTLLLTMNLDTIAKMSCNPAIGGTGKGQIVREIDALGGLMGGVADQTGIQFRMLNRSKGPAVWAPRCQSDRVAYSYTMKHALERVPNLEIKQGTTQSVSVEDGCVRGVETLEGVVYRSQAVIITAGTFMQGLIHIGEVRFAGGRAGDKPSTGLSKCLEELGFRLGRLKTGTPPRINKRSIDFSKVEEQPGEEDVAFSFSAKRSVRLMPQLSCHITYTTQATKEIIQDNLHRSAVYSGEMRGVGPRYCPSIEDKIVRFADKERHQIFLEPEGVHTEEYYVNGISSSLPFEVQLDFLRTIIGLEKAEIMRPAYAIEYDYVVGGQITHSLEAKSVNGLFIAGQVNGTTGYEEAAGQGLVAGINAACKLQGRPSFTLQRSESYIGVMVDDLVTKEEKMGEPYRIFTSRAEYRLLLRQDNADLRLVPRAYEVGMVSKERYEQLLGKQRVINEEKKRLNAIYKQVDGKGASLAQLLRRPSYCYRKLAEEYSEVKNLDAETEKQIEFELKYAGYIERQNKDVVRLNHLEHQQIPQKIDFHTIEGLSSEAKAKLSHVLPSNLGQASRIQGVSPADILVLMVAIKKMQLCSYPSSVGVSD</sequence>
<dbReference type="InterPro" id="IPR020595">
    <property type="entry name" value="MnmG-rel_CS"/>
</dbReference>